<reference evidence="8" key="1">
    <citation type="submission" date="2019-11" db="EMBL/GenBank/DDBJ databases">
        <title>Genomic insights into an expanded diversity of filamentous marine cyanobacteria reveals the extraordinary biosynthetic potential of Moorea and Okeania.</title>
        <authorList>
            <person name="Ferreira Leao T."/>
            <person name="Wang M."/>
            <person name="Moss N."/>
            <person name="Da Silva R."/>
            <person name="Sanders J."/>
            <person name="Nurk S."/>
            <person name="Gurevich A."/>
            <person name="Humphrey G."/>
            <person name="Reher R."/>
            <person name="Zhu Q."/>
            <person name="Belda-Ferre P."/>
            <person name="Glukhov E."/>
            <person name="Rex R."/>
            <person name="Dorrestein P.C."/>
            <person name="Knight R."/>
            <person name="Pevzner P."/>
            <person name="Gerwick W.H."/>
            <person name="Gerwick L."/>
        </authorList>
    </citation>
    <scope>NUCLEOTIDE SEQUENCE</scope>
    <source>
        <strain evidence="8">SIO1C4</strain>
    </source>
</reference>
<evidence type="ECO:0000256" key="6">
    <source>
        <dbReference type="ARBA" id="ARBA00023136"/>
    </source>
</evidence>
<dbReference type="Pfam" id="PF02417">
    <property type="entry name" value="Chromate_transp"/>
    <property type="match status" value="2"/>
</dbReference>
<dbReference type="GO" id="GO:0015109">
    <property type="term" value="F:chromate transmembrane transporter activity"/>
    <property type="evidence" value="ECO:0007669"/>
    <property type="project" value="InterPro"/>
</dbReference>
<evidence type="ECO:0000256" key="1">
    <source>
        <dbReference type="ARBA" id="ARBA00004651"/>
    </source>
</evidence>
<proteinExistence type="inferred from homology"/>
<evidence type="ECO:0000256" key="5">
    <source>
        <dbReference type="ARBA" id="ARBA00022989"/>
    </source>
</evidence>
<evidence type="ECO:0000256" key="7">
    <source>
        <dbReference type="SAM" id="Phobius"/>
    </source>
</evidence>
<feature type="transmembrane region" description="Helical" evidence="7">
    <location>
        <begin position="348"/>
        <end position="372"/>
    </location>
</feature>
<name>A0A6B3NP88_9CYAN</name>
<dbReference type="GO" id="GO:0005886">
    <property type="term" value="C:plasma membrane"/>
    <property type="evidence" value="ECO:0007669"/>
    <property type="project" value="UniProtKB-SubCell"/>
</dbReference>
<dbReference type="PANTHER" id="PTHR33567">
    <property type="entry name" value="CHROMATE ION TRANSPORTER (EUROFUNG)"/>
    <property type="match status" value="1"/>
</dbReference>
<gene>
    <name evidence="8" type="primary">chrA</name>
    <name evidence="8" type="ORF">F6J89_31670</name>
</gene>
<sequence>MNSSSDLEPSLPNRLRELARVFLKLGTIGFGGPQAHIAMINDEAVVRRNWFTQQQFTEGLAICEMLPGPASTQMGIYTGYVRAGQLGALVSGLCFISPAFVIIVAFSWAYFRFQQLPQIQALFLGISPVVTAIILGFCWKLGKKAIKNWVSGLIAIAVLVVTLFLKVNVLVQFIAAGIAGLYWYGPKGPYNSQRLPGSNPQSHLLLPLLPLLPLCPIWLANVPVETLALSSFWGWERIEEFFWPLSWFFLKVGSFIFGGGLVIIPLLEFEIVDQLHWLTRNEFINGVAIGQLTPGPVVLTAAFVGYKVAGVLGALVAAIAIFTPSFGFIMLAAPLLLKIRQNLWVKGFLQGVTPAVLGAIAAAAVPLAQVALLQESSLHSVAAVMIAMAALIALIRYKTPTWQLVPMGGILGLILGQL</sequence>
<evidence type="ECO:0000256" key="4">
    <source>
        <dbReference type="ARBA" id="ARBA00022692"/>
    </source>
</evidence>
<feature type="transmembrane region" description="Helical" evidence="7">
    <location>
        <begin position="86"/>
        <end position="109"/>
    </location>
</feature>
<dbReference type="InterPro" id="IPR014047">
    <property type="entry name" value="Chr_Tranpt_l_chain"/>
</dbReference>
<evidence type="ECO:0000256" key="2">
    <source>
        <dbReference type="ARBA" id="ARBA00005262"/>
    </source>
</evidence>
<comment type="similarity">
    <text evidence="2">Belongs to the chromate ion transporter (CHR) (TC 2.A.51) family.</text>
</comment>
<keyword evidence="4 7" id="KW-0812">Transmembrane</keyword>
<dbReference type="EMBL" id="JAAHFQ010001038">
    <property type="protein sequence ID" value="NER32044.1"/>
    <property type="molecule type" value="Genomic_DNA"/>
</dbReference>
<organism evidence="8">
    <name type="scientific">Symploca sp. SIO1C4</name>
    <dbReference type="NCBI Taxonomy" id="2607765"/>
    <lineage>
        <taxon>Bacteria</taxon>
        <taxon>Bacillati</taxon>
        <taxon>Cyanobacteriota</taxon>
        <taxon>Cyanophyceae</taxon>
        <taxon>Coleofasciculales</taxon>
        <taxon>Coleofasciculaceae</taxon>
        <taxon>Symploca</taxon>
    </lineage>
</organism>
<dbReference type="AlphaFoldDB" id="A0A6B3NP88"/>
<evidence type="ECO:0000256" key="3">
    <source>
        <dbReference type="ARBA" id="ARBA00022475"/>
    </source>
</evidence>
<evidence type="ECO:0000313" key="8">
    <source>
        <dbReference type="EMBL" id="NER32044.1"/>
    </source>
</evidence>
<feature type="transmembrane region" description="Helical" evidence="7">
    <location>
        <begin position="287"/>
        <end position="306"/>
    </location>
</feature>
<comment type="subcellular location">
    <subcellularLocation>
        <location evidence="1">Cell membrane</location>
        <topology evidence="1">Multi-pass membrane protein</topology>
    </subcellularLocation>
</comment>
<keyword evidence="3" id="KW-1003">Cell membrane</keyword>
<feature type="transmembrane region" description="Helical" evidence="7">
    <location>
        <begin position="312"/>
        <end position="336"/>
    </location>
</feature>
<feature type="transmembrane region" description="Helical" evidence="7">
    <location>
        <begin position="241"/>
        <end position="267"/>
    </location>
</feature>
<dbReference type="PIRSF" id="PIRSF004810">
    <property type="entry name" value="ChrA"/>
    <property type="match status" value="1"/>
</dbReference>
<protein>
    <submittedName>
        <fullName evidence="8">Chromate efflux transporter</fullName>
    </submittedName>
</protein>
<dbReference type="NCBIfam" id="TIGR00937">
    <property type="entry name" value="2A51"/>
    <property type="match status" value="1"/>
</dbReference>
<comment type="caution">
    <text evidence="8">The sequence shown here is derived from an EMBL/GenBank/DDBJ whole genome shotgun (WGS) entry which is preliminary data.</text>
</comment>
<keyword evidence="5 7" id="KW-1133">Transmembrane helix</keyword>
<keyword evidence="6 7" id="KW-0472">Membrane</keyword>
<feature type="transmembrane region" description="Helical" evidence="7">
    <location>
        <begin position="378"/>
        <end position="397"/>
    </location>
</feature>
<accession>A0A6B3NP88</accession>
<dbReference type="InterPro" id="IPR003370">
    <property type="entry name" value="Chromate_transpt"/>
</dbReference>
<feature type="transmembrane region" description="Helical" evidence="7">
    <location>
        <begin position="121"/>
        <end position="142"/>
    </location>
</feature>
<feature type="transmembrane region" description="Helical" evidence="7">
    <location>
        <begin position="154"/>
        <end position="184"/>
    </location>
</feature>
<dbReference type="PANTHER" id="PTHR33567:SF3">
    <property type="entry name" value="CHROMATE ION TRANSPORTER (EUROFUNG)"/>
    <property type="match status" value="1"/>
</dbReference>